<dbReference type="InterPro" id="IPR004993">
    <property type="entry name" value="GH3"/>
</dbReference>
<dbReference type="PANTHER" id="PTHR31901:SF9">
    <property type="entry name" value="GH3 DOMAIN-CONTAINING PROTEIN"/>
    <property type="match status" value="1"/>
</dbReference>
<dbReference type="GO" id="GO:0005737">
    <property type="term" value="C:cytoplasm"/>
    <property type="evidence" value="ECO:0007669"/>
    <property type="project" value="TreeGrafter"/>
</dbReference>
<dbReference type="Pfam" id="PF23571">
    <property type="entry name" value="GH3_M"/>
    <property type="match status" value="1"/>
</dbReference>
<evidence type="ECO:0000313" key="4">
    <source>
        <dbReference type="Proteomes" id="UP000198984"/>
    </source>
</evidence>
<sequence length="514" mass="59128">MAIIGNLISRSLRIRKKFTVKLGTPRQYQLQVLHRLLEKAKNTQFGRHYKFQEILDSPNFMAQYKTRVPVHNYNKMNAEWWYKALEGEDNVSWPEKVKYFALSSGTSESASKHIPVTRDMLRTVKKVGVKQLYSMANFDIPPRSFEKGILMLGGTTSLYEKGDYYEGDMSGIQAKNIPRWFRRFYKPGGRISKKPNWEQRIKLIVRKARQWDVGTVCGVPAWVQIVLEEIIKYHGVKNIHEIWPNLAIYIHGGVSFEPYRDSFQKLLGKPITFIETYMASEGSFGFQARPGTKGIKLVLNAGIFFEFIPFNEENFDADGEVKPNPKSYMIHEVVEDVEYAVMLSTCAGAWRYLIGDVVKFTSVKEHEIVIVGRTKQFLSLCGEHMSIDNMNKAIDMVQKKLGITVKEFTIAGFPYQNLFAHRWYIGTDDVNVDSNKVREIIDQTLSEVNDDYAVERTAALKEIFVEVLPNEVFIDYLRCKGKEGAMNKFPRVLKGEKAKDWQSFLETKAVANGK</sequence>
<evidence type="ECO:0000259" key="1">
    <source>
        <dbReference type="Pfam" id="PF23571"/>
    </source>
</evidence>
<evidence type="ECO:0000259" key="2">
    <source>
        <dbReference type="Pfam" id="PF23572"/>
    </source>
</evidence>
<dbReference type="Proteomes" id="UP000198984">
    <property type="component" value="Unassembled WGS sequence"/>
</dbReference>
<reference evidence="3 4" key="1">
    <citation type="submission" date="2016-10" db="EMBL/GenBank/DDBJ databases">
        <authorList>
            <person name="de Groot N.N."/>
        </authorList>
    </citation>
    <scope>NUCLEOTIDE SEQUENCE [LARGE SCALE GENOMIC DNA]</scope>
    <source>
        <strain evidence="3 4">DSM 21039</strain>
    </source>
</reference>
<dbReference type="PANTHER" id="PTHR31901">
    <property type="entry name" value="GH3 DOMAIN-CONTAINING PROTEIN"/>
    <property type="match status" value="1"/>
</dbReference>
<dbReference type="OrthoDB" id="5678283at2"/>
<protein>
    <submittedName>
        <fullName evidence="3">GH3 auxin-responsive promoter</fullName>
    </submittedName>
</protein>
<dbReference type="RefSeq" id="WP_089907455.1">
    <property type="nucleotide sequence ID" value="NZ_FOBB01000001.1"/>
</dbReference>
<dbReference type="Pfam" id="PF23572">
    <property type="entry name" value="GH3_C"/>
    <property type="match status" value="1"/>
</dbReference>
<dbReference type="AlphaFoldDB" id="A0A1H7LB64"/>
<gene>
    <name evidence="3" type="ORF">SAMN04488505_1011222</name>
</gene>
<feature type="domain" description="GH3 middle" evidence="1">
    <location>
        <begin position="298"/>
        <end position="365"/>
    </location>
</feature>
<name>A0A1H7LB64_9BACT</name>
<dbReference type="InterPro" id="IPR055377">
    <property type="entry name" value="GH3_M"/>
</dbReference>
<evidence type="ECO:0000313" key="3">
    <source>
        <dbReference type="EMBL" id="SEK96174.1"/>
    </source>
</evidence>
<dbReference type="Pfam" id="PF03321">
    <property type="entry name" value="GH3"/>
    <property type="match status" value="2"/>
</dbReference>
<dbReference type="EMBL" id="FOBB01000001">
    <property type="protein sequence ID" value="SEK96174.1"/>
    <property type="molecule type" value="Genomic_DNA"/>
</dbReference>
<dbReference type="GO" id="GO:0016881">
    <property type="term" value="F:acid-amino acid ligase activity"/>
    <property type="evidence" value="ECO:0007669"/>
    <property type="project" value="TreeGrafter"/>
</dbReference>
<dbReference type="STRING" id="573321.SAMN04488505_1011222"/>
<proteinExistence type="predicted"/>
<accession>A0A1H7LB64</accession>
<dbReference type="InterPro" id="IPR055378">
    <property type="entry name" value="GH3_C"/>
</dbReference>
<keyword evidence="4" id="KW-1185">Reference proteome</keyword>
<organism evidence="3 4">
    <name type="scientific">Chitinophaga rupis</name>
    <dbReference type="NCBI Taxonomy" id="573321"/>
    <lineage>
        <taxon>Bacteria</taxon>
        <taxon>Pseudomonadati</taxon>
        <taxon>Bacteroidota</taxon>
        <taxon>Chitinophagia</taxon>
        <taxon>Chitinophagales</taxon>
        <taxon>Chitinophagaceae</taxon>
        <taxon>Chitinophaga</taxon>
    </lineage>
</organism>
<feature type="domain" description="GH3 C-terminal" evidence="2">
    <location>
        <begin position="389"/>
        <end position="494"/>
    </location>
</feature>